<keyword evidence="2" id="KW-0238">DNA-binding</keyword>
<dbReference type="PANTHER" id="PTHR43280:SF28">
    <property type="entry name" value="HTH-TYPE TRANSCRIPTIONAL ACTIVATOR RHAS"/>
    <property type="match status" value="1"/>
</dbReference>
<dbReference type="EMBL" id="CP009286">
    <property type="protein sequence ID" value="AIQ63023.1"/>
    <property type="molecule type" value="Genomic_DNA"/>
</dbReference>
<evidence type="ECO:0000256" key="4">
    <source>
        <dbReference type="PROSITE-ProRule" id="PRU00169"/>
    </source>
</evidence>
<dbReference type="GO" id="GO:0043565">
    <property type="term" value="F:sequence-specific DNA binding"/>
    <property type="evidence" value="ECO:0007669"/>
    <property type="project" value="InterPro"/>
</dbReference>
<dbReference type="PANTHER" id="PTHR43280">
    <property type="entry name" value="ARAC-FAMILY TRANSCRIPTIONAL REGULATOR"/>
    <property type="match status" value="1"/>
</dbReference>
<evidence type="ECO:0008006" key="9">
    <source>
        <dbReference type="Google" id="ProtNLM"/>
    </source>
</evidence>
<dbReference type="GO" id="GO:0000160">
    <property type="term" value="P:phosphorelay signal transduction system"/>
    <property type="evidence" value="ECO:0007669"/>
    <property type="project" value="InterPro"/>
</dbReference>
<dbReference type="InterPro" id="IPR018060">
    <property type="entry name" value="HTH_AraC"/>
</dbReference>
<dbReference type="Proteomes" id="UP000029507">
    <property type="component" value="Chromosome"/>
</dbReference>
<evidence type="ECO:0000256" key="1">
    <source>
        <dbReference type="ARBA" id="ARBA00023015"/>
    </source>
</evidence>
<dbReference type="SUPFAM" id="SSF46689">
    <property type="entry name" value="Homeodomain-like"/>
    <property type="match status" value="2"/>
</dbReference>
<protein>
    <recommendedName>
        <fullName evidence="9">AraC family transcriptional regulator</fullName>
    </recommendedName>
</protein>
<dbReference type="STRING" id="169760.PSTEL_07835"/>
<sequence length="525" mass="60225">MMTVMLIDDDVPMLDYVKFLLEQPGLELEHVASASGSGAALELFHEHLPDLAIVDIGLPGMDGLELAEAFRLMKPEVRLIFLTCYEDFHYSKRAIQLEADDYLIKDELTPEQLKTSILKAMDRFGERRALLERYSFQQAIERNRGVLKRNFLNQLLSGSGKWDHIRLLGERLGISWRKPFLVHGFLHIDAASLLSRYRYEDAPLLHFAAGNIASELSAGPEPITALMDGENGIYLLWNAEDPAAPRDGLIRYMETVCEKAEQYLKVTVRGFYAPEAFPVRDFARAYKQLAERRDHGFYDPPGPAVMLKPDQDYRSAPESKPGKEKSMLTLAIEEENAAWINLAVGKLQQHAGDERWSPRLLKEACADCVRSMASETNGAVEEAFFHHLSRALHVEEAAQLTKRELRKLWRRQSLTPISEREKDTRLQAIDDYLRQHADRMITSVDMAEHLYLNPSYFSRYFKRLSGMKFTDYVNRFKVDMAISMLRRENETVENVAYTLGFSDRAYFSKVFKKYSGKSPSEFKNA</sequence>
<dbReference type="RefSeq" id="WP_038694484.1">
    <property type="nucleotide sequence ID" value="NZ_CP009286.1"/>
</dbReference>
<dbReference type="PROSITE" id="PS50110">
    <property type="entry name" value="RESPONSE_REGULATORY"/>
    <property type="match status" value="1"/>
</dbReference>
<dbReference type="InterPro" id="IPR009057">
    <property type="entry name" value="Homeodomain-like_sf"/>
</dbReference>
<evidence type="ECO:0000259" key="6">
    <source>
        <dbReference type="PROSITE" id="PS50110"/>
    </source>
</evidence>
<dbReference type="SMART" id="SM00448">
    <property type="entry name" value="REC"/>
    <property type="match status" value="1"/>
</dbReference>
<dbReference type="SMART" id="SM00342">
    <property type="entry name" value="HTH_ARAC"/>
    <property type="match status" value="1"/>
</dbReference>
<dbReference type="KEGG" id="pste:PSTEL_07835"/>
<keyword evidence="4" id="KW-0597">Phosphoprotein</keyword>
<keyword evidence="8" id="KW-1185">Reference proteome</keyword>
<dbReference type="CDD" id="cd17536">
    <property type="entry name" value="REC_YesN-like"/>
    <property type="match status" value="1"/>
</dbReference>
<feature type="domain" description="HTH araC/xylS-type" evidence="5">
    <location>
        <begin position="427"/>
        <end position="525"/>
    </location>
</feature>
<evidence type="ECO:0000313" key="8">
    <source>
        <dbReference type="Proteomes" id="UP000029507"/>
    </source>
</evidence>
<feature type="domain" description="Response regulatory" evidence="6">
    <location>
        <begin position="3"/>
        <end position="120"/>
    </location>
</feature>
<dbReference type="PROSITE" id="PS01124">
    <property type="entry name" value="HTH_ARAC_FAMILY_2"/>
    <property type="match status" value="1"/>
</dbReference>
<dbReference type="SUPFAM" id="SSF52172">
    <property type="entry name" value="CheY-like"/>
    <property type="match status" value="1"/>
</dbReference>
<evidence type="ECO:0000259" key="5">
    <source>
        <dbReference type="PROSITE" id="PS01124"/>
    </source>
</evidence>
<proteinExistence type="predicted"/>
<dbReference type="PRINTS" id="PR00032">
    <property type="entry name" value="HTHARAC"/>
</dbReference>
<accession>A0A089LUW5</accession>
<dbReference type="Pfam" id="PF00072">
    <property type="entry name" value="Response_reg"/>
    <property type="match status" value="1"/>
</dbReference>
<evidence type="ECO:0000256" key="2">
    <source>
        <dbReference type="ARBA" id="ARBA00023125"/>
    </source>
</evidence>
<evidence type="ECO:0000256" key="3">
    <source>
        <dbReference type="ARBA" id="ARBA00023163"/>
    </source>
</evidence>
<organism evidence="7 8">
    <name type="scientific">Paenibacillus stellifer</name>
    <dbReference type="NCBI Taxonomy" id="169760"/>
    <lineage>
        <taxon>Bacteria</taxon>
        <taxon>Bacillati</taxon>
        <taxon>Bacillota</taxon>
        <taxon>Bacilli</taxon>
        <taxon>Bacillales</taxon>
        <taxon>Paenibacillaceae</taxon>
        <taxon>Paenibacillus</taxon>
    </lineage>
</organism>
<feature type="modified residue" description="4-aspartylphosphate" evidence="4">
    <location>
        <position position="55"/>
    </location>
</feature>
<keyword evidence="1" id="KW-0805">Transcription regulation</keyword>
<dbReference type="GO" id="GO:0003700">
    <property type="term" value="F:DNA-binding transcription factor activity"/>
    <property type="evidence" value="ECO:0007669"/>
    <property type="project" value="InterPro"/>
</dbReference>
<dbReference type="InterPro" id="IPR001789">
    <property type="entry name" value="Sig_transdc_resp-reg_receiver"/>
</dbReference>
<dbReference type="InterPro" id="IPR020449">
    <property type="entry name" value="Tscrpt_reg_AraC-type_HTH"/>
</dbReference>
<name>A0A089LUW5_9BACL</name>
<dbReference type="HOGENOM" id="CLU_000445_5_0_9"/>
<dbReference type="Gene3D" id="3.40.50.2300">
    <property type="match status" value="1"/>
</dbReference>
<dbReference type="Gene3D" id="1.10.10.60">
    <property type="entry name" value="Homeodomain-like"/>
    <property type="match status" value="2"/>
</dbReference>
<dbReference type="InterPro" id="IPR018062">
    <property type="entry name" value="HTH_AraC-typ_CS"/>
</dbReference>
<dbReference type="Pfam" id="PF12833">
    <property type="entry name" value="HTH_18"/>
    <property type="match status" value="1"/>
</dbReference>
<dbReference type="PROSITE" id="PS00041">
    <property type="entry name" value="HTH_ARAC_FAMILY_1"/>
    <property type="match status" value="1"/>
</dbReference>
<reference evidence="7 8" key="1">
    <citation type="submission" date="2014-08" db="EMBL/GenBank/DDBJ databases">
        <title>Comparative genomics of the Paenibacillus odorifer group.</title>
        <authorList>
            <person name="den Bakker H.C."/>
            <person name="Tsai Y.-C."/>
            <person name="Martin N."/>
            <person name="Korlach J."/>
            <person name="Wiedmann M."/>
        </authorList>
    </citation>
    <scope>NUCLEOTIDE SEQUENCE [LARGE SCALE GENOMIC DNA]</scope>
    <source>
        <strain evidence="7 8">DSM 14472</strain>
    </source>
</reference>
<evidence type="ECO:0000313" key="7">
    <source>
        <dbReference type="EMBL" id="AIQ63023.1"/>
    </source>
</evidence>
<dbReference type="AlphaFoldDB" id="A0A089LUW5"/>
<dbReference type="OrthoDB" id="342399at2"/>
<gene>
    <name evidence="7" type="ORF">PSTEL_07835</name>
</gene>
<dbReference type="InterPro" id="IPR011006">
    <property type="entry name" value="CheY-like_superfamily"/>
</dbReference>
<keyword evidence="3" id="KW-0804">Transcription</keyword>